<dbReference type="NCBIfam" id="NF040521">
    <property type="entry name" value="C45_proenzyme"/>
    <property type="match status" value="1"/>
</dbReference>
<proteinExistence type="predicted"/>
<feature type="domain" description="Peptidase C45 hydrolase" evidence="1">
    <location>
        <begin position="120"/>
        <end position="344"/>
    </location>
</feature>
<sequence length="354" mass="38410">MLEIHCSGTPYEIGLKHGREARDRVRGSLAFYSGLFKTTCALDWPSVCEEASKYVVTLEKLCPRYFEEIRGIADGAEVGLLDVVALNVRTEINFGLFTKQPSLPIQSDGCTSLAVKTSADGSWLAQNWDWMVEQSSNLIACHITQPELPKISMITEAGIIGKIGFNSAGVGVCLNAIRAYGVDQTKLPIHLALRTVLESGSKDEGIDKLAKTGVAGSGHILVADPTGGTGLECTSKGILKIPIDEQGLVVHSNHLLLEHPGVVEPPWLQDSHKRVVQLRALAEKQIAGGGGVSTPQLFDLFKDQEGYPGSINRHQVQDCKTQTLFNIIMDLSGKRATVTFGRPTENGERIEFSF</sequence>
<organism evidence="2 3">
    <name type="scientific">Colletotrichum liriopes</name>
    <dbReference type="NCBI Taxonomy" id="708192"/>
    <lineage>
        <taxon>Eukaryota</taxon>
        <taxon>Fungi</taxon>
        <taxon>Dikarya</taxon>
        <taxon>Ascomycota</taxon>
        <taxon>Pezizomycotina</taxon>
        <taxon>Sordariomycetes</taxon>
        <taxon>Hypocreomycetidae</taxon>
        <taxon>Glomerellales</taxon>
        <taxon>Glomerellaceae</taxon>
        <taxon>Colletotrichum</taxon>
        <taxon>Colletotrichum spaethianum species complex</taxon>
    </lineage>
</organism>
<dbReference type="Pfam" id="PF03417">
    <property type="entry name" value="AAT"/>
    <property type="match status" value="1"/>
</dbReference>
<comment type="caution">
    <text evidence="2">The sequence shown here is derived from an EMBL/GenBank/DDBJ whole genome shotgun (WGS) entry which is preliminary data.</text>
</comment>
<dbReference type="InterPro" id="IPR047794">
    <property type="entry name" value="C45_proenzyme-like"/>
</dbReference>
<evidence type="ECO:0000313" key="2">
    <source>
        <dbReference type="EMBL" id="GJC88628.1"/>
    </source>
</evidence>
<dbReference type="Proteomes" id="UP001055172">
    <property type="component" value="Unassembled WGS sequence"/>
</dbReference>
<evidence type="ECO:0000313" key="3">
    <source>
        <dbReference type="Proteomes" id="UP001055172"/>
    </source>
</evidence>
<name>A0AA37GYZ5_9PEZI</name>
<dbReference type="EMBL" id="BPPX01000034">
    <property type="protein sequence ID" value="GJC88628.1"/>
    <property type="molecule type" value="Genomic_DNA"/>
</dbReference>
<dbReference type="Gene3D" id="1.10.10.2120">
    <property type="match status" value="1"/>
</dbReference>
<gene>
    <name evidence="2" type="ORF">ColLi_11466</name>
</gene>
<protein>
    <submittedName>
        <fullName evidence="2">Acyl-coenzyme A:6-aminopenicillanic-acid-acyltransferase form</fullName>
    </submittedName>
</protein>
<dbReference type="PANTHER" id="PTHR34180:SF1">
    <property type="entry name" value="BETA-ALANYL-DOPAMINE_CARCININE HYDROLASE"/>
    <property type="match status" value="1"/>
</dbReference>
<reference evidence="2 3" key="1">
    <citation type="submission" date="2021-07" db="EMBL/GenBank/DDBJ databases">
        <title>Genome data of Colletotrichum spaethianum.</title>
        <authorList>
            <person name="Utami Y.D."/>
            <person name="Hiruma K."/>
        </authorList>
    </citation>
    <scope>NUCLEOTIDE SEQUENCE [LARGE SCALE GENOMIC DNA]</scope>
    <source>
        <strain evidence="2 3">MAFF 242679</strain>
    </source>
</reference>
<dbReference type="InterPro" id="IPR005079">
    <property type="entry name" value="Peptidase_C45_hydrolase"/>
</dbReference>
<evidence type="ECO:0000259" key="1">
    <source>
        <dbReference type="Pfam" id="PF03417"/>
    </source>
</evidence>
<accession>A0AA37GYZ5</accession>
<dbReference type="AlphaFoldDB" id="A0AA37GYZ5"/>
<dbReference type="Gene3D" id="3.60.60.10">
    <property type="entry name" value="Penicillin V Acylase, Chain A"/>
    <property type="match status" value="1"/>
</dbReference>
<keyword evidence="3" id="KW-1185">Reference proteome</keyword>
<dbReference type="InterPro" id="IPR047801">
    <property type="entry name" value="Peptidase_C45"/>
</dbReference>
<dbReference type="PANTHER" id="PTHR34180">
    <property type="entry name" value="PEPTIDASE C45"/>
    <property type="match status" value="1"/>
</dbReference>